<dbReference type="Proteomes" id="UP000829817">
    <property type="component" value="Chromosome"/>
</dbReference>
<dbReference type="RefSeq" id="WP_244785620.1">
    <property type="nucleotide sequence ID" value="NZ_CP091508.1"/>
</dbReference>
<dbReference type="EMBL" id="CP091508">
    <property type="protein sequence ID" value="UOO82176.1"/>
    <property type="molecule type" value="Genomic_DNA"/>
</dbReference>
<evidence type="ECO:0000313" key="2">
    <source>
        <dbReference type="Proteomes" id="UP000829817"/>
    </source>
</evidence>
<sequence>MVSVPKPRVSDGLEMLEKGYFKGRLQSAPCFYCKGGQRPSENMRRIFAIQTA</sequence>
<protein>
    <submittedName>
        <fullName evidence="1">Uncharacterized protein</fullName>
    </submittedName>
</protein>
<gene>
    <name evidence="1" type="ORF">LVJ83_01490</name>
</gene>
<accession>A0ABY4DZP6</accession>
<proteinExistence type="predicted"/>
<name>A0ABY4DZP6_9NEIS</name>
<evidence type="ECO:0000313" key="1">
    <source>
        <dbReference type="EMBL" id="UOO82176.1"/>
    </source>
</evidence>
<organism evidence="1 2">
    <name type="scientific">Uruburuella testudinis</name>
    <dbReference type="NCBI Taxonomy" id="1282863"/>
    <lineage>
        <taxon>Bacteria</taxon>
        <taxon>Pseudomonadati</taxon>
        <taxon>Pseudomonadota</taxon>
        <taxon>Betaproteobacteria</taxon>
        <taxon>Neisseriales</taxon>
        <taxon>Neisseriaceae</taxon>
        <taxon>Uruburuella</taxon>
    </lineage>
</organism>
<reference evidence="1 2" key="1">
    <citation type="journal article" date="2022" name="Res Sq">
        <title>Evolution of multicellular longitudinally dividing oral cavity symbionts (Neisseriaceae).</title>
        <authorList>
            <person name="Nyongesa S."/>
            <person name="Weber P."/>
            <person name="Bernet E."/>
            <person name="Pullido F."/>
            <person name="Nieckarz M."/>
            <person name="Delaby M."/>
            <person name="Nieves C."/>
            <person name="Viehboeck T."/>
            <person name="Krause N."/>
            <person name="Rivera-Millot A."/>
            <person name="Nakamura A."/>
            <person name="Vischer N."/>
            <person name="VanNieuwenhze M."/>
            <person name="Brun Y."/>
            <person name="Cava F."/>
            <person name="Bulgheresi S."/>
            <person name="Veyrier F."/>
        </authorList>
    </citation>
    <scope>NUCLEOTIDE SEQUENCE [LARGE SCALE GENOMIC DNA]</scope>
    <source>
        <strain evidence="1 2">CCUG 63373m</strain>
    </source>
</reference>
<keyword evidence="2" id="KW-1185">Reference proteome</keyword>